<name>A0ABX5KV50_9BURK</name>
<reference evidence="2 3" key="1">
    <citation type="submission" date="2018-05" db="EMBL/GenBank/DDBJ databases">
        <title>Genomic Encyclopedia of Type Strains, Phase IV (KMG-V): Genome sequencing to study the core and pangenomes of soil and plant-associated prokaryotes.</title>
        <authorList>
            <person name="Whitman W."/>
        </authorList>
    </citation>
    <scope>NUCLEOTIDE SEQUENCE [LARGE SCALE GENOMIC DNA]</scope>
    <source>
        <strain evidence="2 3">SCZa-39</strain>
    </source>
</reference>
<dbReference type="Proteomes" id="UP000245712">
    <property type="component" value="Unassembled WGS sequence"/>
</dbReference>
<keyword evidence="3" id="KW-1185">Reference proteome</keyword>
<dbReference type="PANTHER" id="PTHR35564">
    <property type="match status" value="1"/>
</dbReference>
<evidence type="ECO:0000313" key="2">
    <source>
        <dbReference type="EMBL" id="PVX85173.1"/>
    </source>
</evidence>
<gene>
    <name evidence="2" type="ORF">C7402_104417</name>
</gene>
<dbReference type="InterPro" id="IPR010732">
    <property type="entry name" value="T6SS_TssG-like"/>
</dbReference>
<organism evidence="2 3">
    <name type="scientific">Paraburkholderia unamae</name>
    <dbReference type="NCBI Taxonomy" id="219649"/>
    <lineage>
        <taxon>Bacteria</taxon>
        <taxon>Pseudomonadati</taxon>
        <taxon>Pseudomonadota</taxon>
        <taxon>Betaproteobacteria</taxon>
        <taxon>Burkholderiales</taxon>
        <taxon>Burkholderiaceae</taxon>
        <taxon>Paraburkholderia</taxon>
    </lineage>
</organism>
<evidence type="ECO:0000256" key="1">
    <source>
        <dbReference type="SAM" id="MobiDB-lite"/>
    </source>
</evidence>
<protein>
    <submittedName>
        <fullName evidence="2">Type VI secretion system protein ImpH</fullName>
    </submittedName>
</protein>
<accession>A0ABX5KV50</accession>
<proteinExistence type="predicted"/>
<dbReference type="EMBL" id="QEOB01000004">
    <property type="protein sequence ID" value="PVX85173.1"/>
    <property type="molecule type" value="Genomic_DNA"/>
</dbReference>
<comment type="caution">
    <text evidence="2">The sequence shown here is derived from an EMBL/GenBank/DDBJ whole genome shotgun (WGS) entry which is preliminary data.</text>
</comment>
<evidence type="ECO:0000313" key="3">
    <source>
        <dbReference type="Proteomes" id="UP000245712"/>
    </source>
</evidence>
<feature type="region of interest" description="Disordered" evidence="1">
    <location>
        <begin position="75"/>
        <end position="100"/>
    </location>
</feature>
<feature type="compositionally biased region" description="Basic and acidic residues" evidence="1">
    <location>
        <begin position="75"/>
        <end position="89"/>
    </location>
</feature>
<dbReference type="Pfam" id="PF06996">
    <property type="entry name" value="T6SS_TssG"/>
    <property type="match status" value="1"/>
</dbReference>
<dbReference type="NCBIfam" id="TIGR03347">
    <property type="entry name" value="VI_chp_1"/>
    <property type="match status" value="1"/>
</dbReference>
<sequence length="377" mass="40408">MEAMGTDDRLPAARLIARLRAHPQGFDLFQAINLLERATPWANPPGHGDGAREAIRLKGHVSLAFEASDVRRVRERGTSAHARGERIDDTDSESIGGREGKPEYVLSTPAMTLAGAGGPLPLPFTEMVLAHRAARDEASADLLDILNHRFLSFLYRSRKKHTPALNWRSPLASPLAACLDALGNLGLDAQGQGQGEAGGSGRAQLWLRHAGLFSAAPRSMSGLLAVLGDRLGLRVTGESFVGRWREVEAQDALRLTGSTRSGQAPRLGRACVLGRRAWDQHAGIRMAFFDVPPERFAALLPGGEAHALAVWLVRRHAQQDLDVEFVLHAAPRRAACTLGGHEAARLGWTSWLGGAARASQPAPVRFNARAAGGAAHA</sequence>
<dbReference type="RefSeq" id="WP_116610724.1">
    <property type="nucleotide sequence ID" value="NZ_QEOB01000004.1"/>
</dbReference>
<dbReference type="PANTHER" id="PTHR35564:SF4">
    <property type="entry name" value="CYTOPLASMIC PROTEIN"/>
    <property type="match status" value="1"/>
</dbReference>